<accession>A0AAE0VLB4</accession>
<dbReference type="AlphaFoldDB" id="A0AAE0VLB4"/>
<keyword evidence="3" id="KW-1185">Reference proteome</keyword>
<feature type="domain" description="DZIP3-like HEPN" evidence="1">
    <location>
        <begin position="182"/>
        <end position="237"/>
    </location>
</feature>
<comment type="caution">
    <text evidence="2">The sequence shown here is derived from an EMBL/GenBank/DDBJ whole genome shotgun (WGS) entry which is preliminary data.</text>
</comment>
<dbReference type="EMBL" id="JAEAOA010001059">
    <property type="protein sequence ID" value="KAK3582134.1"/>
    <property type="molecule type" value="Genomic_DNA"/>
</dbReference>
<name>A0AAE0VLB4_9BIVA</name>
<evidence type="ECO:0000313" key="3">
    <source>
        <dbReference type="Proteomes" id="UP001195483"/>
    </source>
</evidence>
<reference evidence="2" key="3">
    <citation type="submission" date="2023-05" db="EMBL/GenBank/DDBJ databases">
        <authorList>
            <person name="Smith C.H."/>
        </authorList>
    </citation>
    <scope>NUCLEOTIDE SEQUENCE</scope>
    <source>
        <strain evidence="2">CHS0354</strain>
        <tissue evidence="2">Mantle</tissue>
    </source>
</reference>
<reference evidence="2" key="1">
    <citation type="journal article" date="2021" name="Genome Biol. Evol.">
        <title>A High-Quality Reference Genome for a Parasitic Bivalve with Doubly Uniparental Inheritance (Bivalvia: Unionida).</title>
        <authorList>
            <person name="Smith C.H."/>
        </authorList>
    </citation>
    <scope>NUCLEOTIDE SEQUENCE</scope>
    <source>
        <strain evidence="2">CHS0354</strain>
    </source>
</reference>
<dbReference type="InterPro" id="IPR041249">
    <property type="entry name" value="HEPN_DZIP3"/>
</dbReference>
<dbReference type="Pfam" id="PF18738">
    <property type="entry name" value="HEPN_DZIP3"/>
    <property type="match status" value="1"/>
</dbReference>
<sequence length="353" mass="40463">MVSMIAPSDYAKQLHQNNDTVKTSTLCFKSKNNFINVGVFHCLLATCLSKWTPAKKGTTYRFFRGFCVFDLDVIHQLLLSLNGYVIQATVIRWTKQGRIPDIQLCKAIRDVLYIALSEISEYLCPGSELQIWIKCKESAPLTNDGMHSISTLRIEDEEDRQQNVGSKILRKILLRYISDLNSTLDQYMQMNKSDILRLQNQRVLTQTQVDFLFPKSGQADINEYDITLVSPLLKNIILDQQELKFVKDLLELRNELEHRSSTDMSEDYFQAKLTKIKSTLTDLSKFCNDSKFEETVKKQILDIEQSGVCEIVSKVVAIRKELAKALKIIEELETLDTKSICVVDTCNLFGYNS</sequence>
<organism evidence="2 3">
    <name type="scientific">Potamilus streckersoni</name>
    <dbReference type="NCBI Taxonomy" id="2493646"/>
    <lineage>
        <taxon>Eukaryota</taxon>
        <taxon>Metazoa</taxon>
        <taxon>Spiralia</taxon>
        <taxon>Lophotrochozoa</taxon>
        <taxon>Mollusca</taxon>
        <taxon>Bivalvia</taxon>
        <taxon>Autobranchia</taxon>
        <taxon>Heteroconchia</taxon>
        <taxon>Palaeoheterodonta</taxon>
        <taxon>Unionida</taxon>
        <taxon>Unionoidea</taxon>
        <taxon>Unionidae</taxon>
        <taxon>Ambleminae</taxon>
        <taxon>Lampsilini</taxon>
        <taxon>Potamilus</taxon>
    </lineage>
</organism>
<reference evidence="2" key="2">
    <citation type="journal article" date="2021" name="Genome Biol. Evol.">
        <title>Developing a high-quality reference genome for a parasitic bivalve with doubly uniparental inheritance (Bivalvia: Unionida).</title>
        <authorList>
            <person name="Smith C.H."/>
        </authorList>
    </citation>
    <scope>NUCLEOTIDE SEQUENCE</scope>
    <source>
        <strain evidence="2">CHS0354</strain>
        <tissue evidence="2">Mantle</tissue>
    </source>
</reference>
<protein>
    <recommendedName>
        <fullName evidence="1">DZIP3-like HEPN domain-containing protein</fullName>
    </recommendedName>
</protein>
<gene>
    <name evidence="2" type="ORF">CHS0354_017245</name>
</gene>
<proteinExistence type="predicted"/>
<evidence type="ECO:0000313" key="2">
    <source>
        <dbReference type="EMBL" id="KAK3582134.1"/>
    </source>
</evidence>
<evidence type="ECO:0000259" key="1">
    <source>
        <dbReference type="Pfam" id="PF18738"/>
    </source>
</evidence>
<dbReference type="Proteomes" id="UP001195483">
    <property type="component" value="Unassembled WGS sequence"/>
</dbReference>